<evidence type="ECO:0000313" key="2">
    <source>
        <dbReference type="Proteomes" id="UP000826212"/>
    </source>
</evidence>
<proteinExistence type="predicted"/>
<organism evidence="1 2">
    <name type="scientific">Halosquirtibacter laminarini</name>
    <dbReference type="NCBI Taxonomy" id="3374600"/>
    <lineage>
        <taxon>Bacteria</taxon>
        <taxon>Pseudomonadati</taxon>
        <taxon>Bacteroidota</taxon>
        <taxon>Bacteroidia</taxon>
        <taxon>Marinilabiliales</taxon>
        <taxon>Prolixibacteraceae</taxon>
        <taxon>Halosquirtibacter</taxon>
    </lineage>
</organism>
<sequence length="305" mass="34342">MQQTTWIFLMTFFLSLHGVAQKQISLWKTEILPNYQESNEKEILRETDIKFIRNVQTPSIEVYIPSKKNANGKAVLIMPGGGYSGLAYDWEGTDIAKWLNSRGIAAFVLKYRLPQSASVIFSHKAPLQDAQRAIRWIRYHANDYHVNANQVGVIGFSAGGHLASTLGTHYDTTIYNKTDEIDNLSARPNFMMLIYPVISMQDDITHKGSRRNLLGSKPSNKLTDQFSNELHVTQDTPPTFIIHSADDKAVPIENSIRMYQALVKNDVKSTMHLYPTGGHGYGMGLDNSNAPNWTKQAEAWLNTLP</sequence>
<protein>
    <submittedName>
        <fullName evidence="1">Alpha/beta hydrolase</fullName>
    </submittedName>
</protein>
<accession>A0AC61NMB9</accession>
<dbReference type="EMBL" id="CP081303">
    <property type="protein sequence ID" value="QZE13637.1"/>
    <property type="molecule type" value="Genomic_DNA"/>
</dbReference>
<dbReference type="Proteomes" id="UP000826212">
    <property type="component" value="Chromosome"/>
</dbReference>
<reference evidence="1" key="1">
    <citation type="submission" date="2021-08" db="EMBL/GenBank/DDBJ databases">
        <title>Novel anaerobic bacterium isolated from sea squirt in East Sea, Republic of Korea.</title>
        <authorList>
            <person name="Nguyen T.H."/>
            <person name="Li Z."/>
            <person name="Lee Y.-J."/>
            <person name="Ko J."/>
            <person name="Kim S.-G."/>
        </authorList>
    </citation>
    <scope>NUCLEOTIDE SEQUENCE</scope>
    <source>
        <strain evidence="1">KCTC 25031</strain>
    </source>
</reference>
<keyword evidence="2" id="KW-1185">Reference proteome</keyword>
<evidence type="ECO:0000313" key="1">
    <source>
        <dbReference type="EMBL" id="QZE13637.1"/>
    </source>
</evidence>
<name>A0AC61NMB9_9BACT</name>
<gene>
    <name evidence="1" type="ORF">K4L44_13835</name>
</gene>
<keyword evidence="1" id="KW-0378">Hydrolase</keyword>